<dbReference type="Pfam" id="PF16477">
    <property type="entry name" value="DUF5054"/>
    <property type="match status" value="1"/>
</dbReference>
<dbReference type="InterPro" id="IPR032482">
    <property type="entry name" value="DUF5054"/>
</dbReference>
<organism evidence="1 2">
    <name type="scientific">Tegillarca granosa</name>
    <name type="common">Malaysian cockle</name>
    <name type="synonym">Anadara granosa</name>
    <dbReference type="NCBI Taxonomy" id="220873"/>
    <lineage>
        <taxon>Eukaryota</taxon>
        <taxon>Metazoa</taxon>
        <taxon>Spiralia</taxon>
        <taxon>Lophotrochozoa</taxon>
        <taxon>Mollusca</taxon>
        <taxon>Bivalvia</taxon>
        <taxon>Autobranchia</taxon>
        <taxon>Pteriomorphia</taxon>
        <taxon>Arcoida</taxon>
        <taxon>Arcoidea</taxon>
        <taxon>Arcidae</taxon>
        <taxon>Tegillarca</taxon>
    </lineage>
</organism>
<keyword evidence="2" id="KW-1185">Reference proteome</keyword>
<gene>
    <name evidence="1" type="ORF">KUTeg_019268</name>
</gene>
<sequence length="320" mass="35844">MLKQPKINFIKIISIPGGFPVNPGPSPINPGGLSTKECITISGFDEALCFAFRVDNTGPPVSTQTSWASNSNLLGKFVYQTFDDGDFKLFDQQYAWTASFLGAVGKPNMSKNASPVSQIWETSLLNLYKNDCSFIVEMQVSDNKAVTYYGAPSVVYITYNASSSKVNGTFQPNIDIALQWFSKTSTRLPESLNFVFNPTQNTDGAHWMIHKLGQWIDPLNVVLNGSQRLHVVDRGVYYMNGKSQGMEIMSYDAGLVNVLTPEWGVNALAIPLKPISSVDGMAFNLYNNLWDTNYILWYPFEQQDKDQKFRFRINFNSPKS</sequence>
<protein>
    <submittedName>
        <fullName evidence="1">Uncharacterized protein</fullName>
    </submittedName>
</protein>
<dbReference type="EMBL" id="JARBDR010000917">
    <property type="protein sequence ID" value="KAJ8302872.1"/>
    <property type="molecule type" value="Genomic_DNA"/>
</dbReference>
<proteinExistence type="predicted"/>
<accession>A0ABQ9EC27</accession>
<feature type="non-terminal residue" evidence="1">
    <location>
        <position position="320"/>
    </location>
</feature>
<dbReference type="Proteomes" id="UP001217089">
    <property type="component" value="Unassembled WGS sequence"/>
</dbReference>
<comment type="caution">
    <text evidence="1">The sequence shown here is derived from an EMBL/GenBank/DDBJ whole genome shotgun (WGS) entry which is preliminary data.</text>
</comment>
<evidence type="ECO:0000313" key="1">
    <source>
        <dbReference type="EMBL" id="KAJ8302872.1"/>
    </source>
</evidence>
<name>A0ABQ9EC27_TEGGR</name>
<evidence type="ECO:0000313" key="2">
    <source>
        <dbReference type="Proteomes" id="UP001217089"/>
    </source>
</evidence>
<reference evidence="1 2" key="1">
    <citation type="submission" date="2022-12" db="EMBL/GenBank/DDBJ databases">
        <title>Chromosome-level genome of Tegillarca granosa.</title>
        <authorList>
            <person name="Kim J."/>
        </authorList>
    </citation>
    <scope>NUCLEOTIDE SEQUENCE [LARGE SCALE GENOMIC DNA]</scope>
    <source>
        <strain evidence="1">Teg-2019</strain>
        <tissue evidence="1">Adductor muscle</tissue>
    </source>
</reference>